<comment type="similarity">
    <text evidence="2 7">Belongs to the major facilitator superfamily. Sugar transporter (TC 2.A.1.1) family.</text>
</comment>
<feature type="transmembrane region" description="Helical" evidence="8">
    <location>
        <begin position="129"/>
        <end position="146"/>
    </location>
</feature>
<keyword evidence="3 7" id="KW-0813">Transport</keyword>
<feature type="transmembrane region" description="Helical" evidence="8">
    <location>
        <begin position="273"/>
        <end position="296"/>
    </location>
</feature>
<dbReference type="Gene3D" id="1.20.1250.20">
    <property type="entry name" value="MFS general substrate transporter like domains"/>
    <property type="match status" value="1"/>
</dbReference>
<dbReference type="SUPFAM" id="SSF103473">
    <property type="entry name" value="MFS general substrate transporter"/>
    <property type="match status" value="1"/>
</dbReference>
<dbReference type="InterPro" id="IPR050814">
    <property type="entry name" value="Myo-inositol_Transporter"/>
</dbReference>
<feature type="transmembrane region" description="Helical" evidence="8">
    <location>
        <begin position="71"/>
        <end position="88"/>
    </location>
</feature>
<feature type="transmembrane region" description="Helical" evidence="8">
    <location>
        <begin position="340"/>
        <end position="363"/>
    </location>
</feature>
<reference evidence="11" key="1">
    <citation type="journal article" date="2019" name="Int. J. Syst. Evol. Microbiol.">
        <title>The Global Catalogue of Microorganisms (GCM) 10K type strain sequencing project: providing services to taxonomists for standard genome sequencing and annotation.</title>
        <authorList>
            <consortium name="The Broad Institute Genomics Platform"/>
            <consortium name="The Broad Institute Genome Sequencing Center for Infectious Disease"/>
            <person name="Wu L."/>
            <person name="Ma J."/>
        </authorList>
    </citation>
    <scope>NUCLEOTIDE SEQUENCE [LARGE SCALE GENOMIC DNA]</scope>
    <source>
        <strain evidence="11">CCUG 58127</strain>
    </source>
</reference>
<sequence>MSHVEHSSGQQDTGRQEAEQVELTDKGKRTIWTWASVIAVGGFLFGYDTGVISGALLFIKTDFHLSSTEQGAVVSLLLLGAMVGALGEGRVADSLGRRKVLALVGVIFLIGTAIAVFATGYVMLLVGRVVLGLAVGSASALVPTYLGELAPAQVRGRVLTLNQLMITIGIMVAYLVNLAFSSVQSWRGMFAVGAIPAIVILLGALIMIPESPAWLLTNDHTDKAQKVYRRIAGDEDGGQQLLEARQQEMEEEQHKSGEKVGWRGLFNKAVRPALVVGVVLAALQQFGGINTIIYYAPTIMQKTGLTASNSIYYAVAVGVINLLMTIVSLWVVGRMGRRKLLLISMSVMLVALAVMGLSFVASWGSVLSLVFMVLYIAGFAVGMGPLFWVLIGEIFPPNASATGSGAATAVNWASNLIVSQVFLTVVTTIGLGQTFWCFAVICVFALFFIGKYVPETKDRDFPEIDEDMQHRFGREAAPQEAESPSSS</sequence>
<dbReference type="NCBIfam" id="TIGR00879">
    <property type="entry name" value="SP"/>
    <property type="match status" value="1"/>
</dbReference>
<comment type="caution">
    <text evidence="10">The sequence shown here is derived from an EMBL/GenBank/DDBJ whole genome shotgun (WGS) entry which is preliminary data.</text>
</comment>
<evidence type="ECO:0000256" key="2">
    <source>
        <dbReference type="ARBA" id="ARBA00010992"/>
    </source>
</evidence>
<dbReference type="PANTHER" id="PTHR48020:SF12">
    <property type="entry name" value="PROTON MYO-INOSITOL COTRANSPORTER"/>
    <property type="match status" value="1"/>
</dbReference>
<dbReference type="PROSITE" id="PS50850">
    <property type="entry name" value="MFS"/>
    <property type="match status" value="1"/>
</dbReference>
<evidence type="ECO:0000256" key="4">
    <source>
        <dbReference type="ARBA" id="ARBA00022692"/>
    </source>
</evidence>
<keyword evidence="5 8" id="KW-1133">Transmembrane helix</keyword>
<dbReference type="InterPro" id="IPR020846">
    <property type="entry name" value="MFS_dom"/>
</dbReference>
<proteinExistence type="inferred from homology"/>
<organism evidence="10 11">
    <name type="scientific">Flexivirga alba</name>
    <dbReference type="NCBI Taxonomy" id="702742"/>
    <lineage>
        <taxon>Bacteria</taxon>
        <taxon>Bacillati</taxon>
        <taxon>Actinomycetota</taxon>
        <taxon>Actinomycetes</taxon>
        <taxon>Micrococcales</taxon>
        <taxon>Dermacoccaceae</taxon>
        <taxon>Flexivirga</taxon>
    </lineage>
</organism>
<feature type="transmembrane region" description="Helical" evidence="8">
    <location>
        <begin position="100"/>
        <end position="123"/>
    </location>
</feature>
<keyword evidence="11" id="KW-1185">Reference proteome</keyword>
<evidence type="ECO:0000256" key="8">
    <source>
        <dbReference type="SAM" id="Phobius"/>
    </source>
</evidence>
<evidence type="ECO:0000259" key="9">
    <source>
        <dbReference type="PROSITE" id="PS50850"/>
    </source>
</evidence>
<feature type="transmembrane region" description="Helical" evidence="8">
    <location>
        <begin position="369"/>
        <end position="391"/>
    </location>
</feature>
<evidence type="ECO:0000256" key="7">
    <source>
        <dbReference type="RuleBase" id="RU003346"/>
    </source>
</evidence>
<gene>
    <name evidence="10" type="ORF">ACFQDH_17795</name>
</gene>
<feature type="transmembrane region" description="Helical" evidence="8">
    <location>
        <begin position="429"/>
        <end position="449"/>
    </location>
</feature>
<dbReference type="PANTHER" id="PTHR48020">
    <property type="entry name" value="PROTON MYO-INOSITOL COTRANSPORTER"/>
    <property type="match status" value="1"/>
</dbReference>
<keyword evidence="6 8" id="KW-0472">Membrane</keyword>
<dbReference type="RefSeq" id="WP_382403724.1">
    <property type="nucleotide sequence ID" value="NZ_JBHSWH010000001.1"/>
</dbReference>
<dbReference type="Pfam" id="PF00083">
    <property type="entry name" value="Sugar_tr"/>
    <property type="match status" value="1"/>
</dbReference>
<dbReference type="PROSITE" id="PS00217">
    <property type="entry name" value="SUGAR_TRANSPORT_2"/>
    <property type="match status" value="1"/>
</dbReference>
<keyword evidence="4 8" id="KW-0812">Transmembrane</keyword>
<dbReference type="PRINTS" id="PR00171">
    <property type="entry name" value="SUGRTRNSPORT"/>
</dbReference>
<dbReference type="InterPro" id="IPR005828">
    <property type="entry name" value="MFS_sugar_transport-like"/>
</dbReference>
<evidence type="ECO:0000313" key="10">
    <source>
        <dbReference type="EMBL" id="MFC6707054.1"/>
    </source>
</evidence>
<dbReference type="InterPro" id="IPR036259">
    <property type="entry name" value="MFS_trans_sf"/>
</dbReference>
<name>A0ABW2AKC0_9MICO</name>
<accession>A0ABW2AKC0</accession>
<dbReference type="EMBL" id="JBHSWH010000001">
    <property type="protein sequence ID" value="MFC6707054.1"/>
    <property type="molecule type" value="Genomic_DNA"/>
</dbReference>
<feature type="transmembrane region" description="Helical" evidence="8">
    <location>
        <begin position="403"/>
        <end position="423"/>
    </location>
</feature>
<evidence type="ECO:0000256" key="5">
    <source>
        <dbReference type="ARBA" id="ARBA00022989"/>
    </source>
</evidence>
<evidence type="ECO:0000313" key="11">
    <source>
        <dbReference type="Proteomes" id="UP001596298"/>
    </source>
</evidence>
<evidence type="ECO:0000256" key="6">
    <source>
        <dbReference type="ARBA" id="ARBA00023136"/>
    </source>
</evidence>
<comment type="subcellular location">
    <subcellularLocation>
        <location evidence="1">Cell membrane</location>
        <topology evidence="1">Multi-pass membrane protein</topology>
    </subcellularLocation>
</comment>
<dbReference type="InterPro" id="IPR005829">
    <property type="entry name" value="Sugar_transporter_CS"/>
</dbReference>
<feature type="transmembrane region" description="Helical" evidence="8">
    <location>
        <begin position="311"/>
        <end position="333"/>
    </location>
</feature>
<dbReference type="Proteomes" id="UP001596298">
    <property type="component" value="Unassembled WGS sequence"/>
</dbReference>
<protein>
    <submittedName>
        <fullName evidence="10">Sugar porter family MFS transporter</fullName>
    </submittedName>
</protein>
<feature type="transmembrane region" description="Helical" evidence="8">
    <location>
        <begin position="186"/>
        <end position="208"/>
    </location>
</feature>
<feature type="transmembrane region" description="Helical" evidence="8">
    <location>
        <begin position="158"/>
        <end position="180"/>
    </location>
</feature>
<feature type="transmembrane region" description="Helical" evidence="8">
    <location>
        <begin position="31"/>
        <end position="59"/>
    </location>
</feature>
<feature type="domain" description="Major facilitator superfamily (MFS) profile" evidence="9">
    <location>
        <begin position="34"/>
        <end position="457"/>
    </location>
</feature>
<dbReference type="InterPro" id="IPR003663">
    <property type="entry name" value="Sugar/inositol_transpt"/>
</dbReference>
<evidence type="ECO:0000256" key="3">
    <source>
        <dbReference type="ARBA" id="ARBA00022448"/>
    </source>
</evidence>
<evidence type="ECO:0000256" key="1">
    <source>
        <dbReference type="ARBA" id="ARBA00004651"/>
    </source>
</evidence>